<evidence type="ECO:0000313" key="1">
    <source>
        <dbReference type="EMBL" id="PNY03512.1"/>
    </source>
</evidence>
<name>A0A2K3NKD4_TRIPR</name>
<organism evidence="1 2">
    <name type="scientific">Trifolium pratense</name>
    <name type="common">Red clover</name>
    <dbReference type="NCBI Taxonomy" id="57577"/>
    <lineage>
        <taxon>Eukaryota</taxon>
        <taxon>Viridiplantae</taxon>
        <taxon>Streptophyta</taxon>
        <taxon>Embryophyta</taxon>
        <taxon>Tracheophyta</taxon>
        <taxon>Spermatophyta</taxon>
        <taxon>Magnoliopsida</taxon>
        <taxon>eudicotyledons</taxon>
        <taxon>Gunneridae</taxon>
        <taxon>Pentapetalae</taxon>
        <taxon>rosids</taxon>
        <taxon>fabids</taxon>
        <taxon>Fabales</taxon>
        <taxon>Fabaceae</taxon>
        <taxon>Papilionoideae</taxon>
        <taxon>50 kb inversion clade</taxon>
        <taxon>NPAAA clade</taxon>
        <taxon>Hologalegina</taxon>
        <taxon>IRL clade</taxon>
        <taxon>Trifolieae</taxon>
        <taxon>Trifolium</taxon>
    </lineage>
</organism>
<dbReference type="AlphaFoldDB" id="A0A2K3NKD4"/>
<dbReference type="Proteomes" id="UP000236291">
    <property type="component" value="Unassembled WGS sequence"/>
</dbReference>
<reference evidence="1 2" key="1">
    <citation type="journal article" date="2014" name="Am. J. Bot.">
        <title>Genome assembly and annotation for red clover (Trifolium pratense; Fabaceae).</title>
        <authorList>
            <person name="Istvanek J."/>
            <person name="Jaros M."/>
            <person name="Krenek A."/>
            <person name="Repkova J."/>
        </authorList>
    </citation>
    <scope>NUCLEOTIDE SEQUENCE [LARGE SCALE GENOMIC DNA]</scope>
    <source>
        <strain evidence="2">cv. Tatra</strain>
        <tissue evidence="1">Young leaves</tissue>
    </source>
</reference>
<dbReference type="EMBL" id="ASHM01022710">
    <property type="protein sequence ID" value="PNY03512.1"/>
    <property type="molecule type" value="Genomic_DNA"/>
</dbReference>
<proteinExistence type="predicted"/>
<reference evidence="1 2" key="2">
    <citation type="journal article" date="2017" name="Front. Plant Sci.">
        <title>Gene Classification and Mining of Molecular Markers Useful in Red Clover (Trifolium pratense) Breeding.</title>
        <authorList>
            <person name="Istvanek J."/>
            <person name="Dluhosova J."/>
            <person name="Dluhos P."/>
            <person name="Patkova L."/>
            <person name="Nedelnik J."/>
            <person name="Repkova J."/>
        </authorList>
    </citation>
    <scope>NUCLEOTIDE SEQUENCE [LARGE SCALE GENOMIC DNA]</scope>
    <source>
        <strain evidence="2">cv. Tatra</strain>
        <tissue evidence="1">Young leaves</tissue>
    </source>
</reference>
<comment type="caution">
    <text evidence="1">The sequence shown here is derived from an EMBL/GenBank/DDBJ whole genome shotgun (WGS) entry which is preliminary data.</text>
</comment>
<sequence length="44" mass="5054">MLHFFILQFAPVPLWMNDMCFAVSPLTLDGHHHGKAPPPPCLYY</sequence>
<protein>
    <submittedName>
        <fullName evidence="1">Uncharacterized protein</fullName>
    </submittedName>
</protein>
<gene>
    <name evidence="1" type="ORF">L195_g026844</name>
</gene>
<accession>A0A2K3NKD4</accession>
<evidence type="ECO:0000313" key="2">
    <source>
        <dbReference type="Proteomes" id="UP000236291"/>
    </source>
</evidence>